<proteinExistence type="predicted"/>
<gene>
    <name evidence="1" type="ordered locus">RHECIAT_CH0003098</name>
</gene>
<protein>
    <submittedName>
        <fullName evidence="1">Uncharacterized protein</fullName>
    </submittedName>
</protein>
<evidence type="ECO:0000313" key="2">
    <source>
        <dbReference type="Proteomes" id="UP000008817"/>
    </source>
</evidence>
<accession>B3PUG5</accession>
<dbReference type="AlphaFoldDB" id="B3PUG5"/>
<sequence length="217" mass="25051">MTTAHRPTSIDVVNDGWSSPAVFDRTLAAANDQLYTKDDSMILRWWKQRCYENEVLAKVMAMTLLLKNDHLPNDPGVRDAIRENGRKGIPKEVATTHIAASLFAEIISRIEAPRRQQIYDRLSDWASISSFPPTVQEIERQRAVRKDFLAGKIQEQDGLVTRLQLAFIMAQDWLFADKIIMQDWKILRSEVYGSLKGYSTEERQQQRLDEILDNAMR</sequence>
<dbReference type="Proteomes" id="UP000008817">
    <property type="component" value="Chromosome"/>
</dbReference>
<dbReference type="EMBL" id="CP001074">
    <property type="protein sequence ID" value="ACE92046.1"/>
    <property type="molecule type" value="Genomic_DNA"/>
</dbReference>
<evidence type="ECO:0000313" key="1">
    <source>
        <dbReference type="EMBL" id="ACE92046.1"/>
    </source>
</evidence>
<dbReference type="HOGENOM" id="CLU_1271432_0_0_5"/>
<dbReference type="KEGG" id="rec:RHECIAT_CH0003098"/>
<reference evidence="1 2" key="1">
    <citation type="submission" date="2008-04" db="EMBL/GenBank/DDBJ databases">
        <title>Genome diversity and DNA divergence of Rhizobium etli.</title>
        <authorList>
            <person name="Gonzalez V."/>
            <person name="Acosta J.L."/>
            <person name="Santamaria R.I."/>
            <person name="Bustos P."/>
            <person name="Hernandez-Gonzalez I.L."/>
            <person name="Fernandez J.L."/>
            <person name="Diaz R."/>
            <person name="Flores M."/>
            <person name="Mora J."/>
            <person name="Palacios R."/>
            <person name="Davila G."/>
        </authorList>
    </citation>
    <scope>NUCLEOTIDE SEQUENCE [LARGE SCALE GENOMIC DNA]</scope>
    <source>
        <strain evidence="1 2">CIAT 652</strain>
    </source>
</reference>
<name>B3PUG5_RHIE6</name>
<organism evidence="1 2">
    <name type="scientific">Rhizobium etli (strain CIAT 652)</name>
    <dbReference type="NCBI Taxonomy" id="491916"/>
    <lineage>
        <taxon>Bacteria</taxon>
        <taxon>Pseudomonadati</taxon>
        <taxon>Pseudomonadota</taxon>
        <taxon>Alphaproteobacteria</taxon>
        <taxon>Hyphomicrobiales</taxon>
        <taxon>Rhizobiaceae</taxon>
        <taxon>Rhizobium/Agrobacterium group</taxon>
        <taxon>Rhizobium</taxon>
    </lineage>
</organism>